<name>A0A8J2V8T9_9FLAO</name>
<dbReference type="Proteomes" id="UP000652231">
    <property type="component" value="Unassembled WGS sequence"/>
</dbReference>
<organism evidence="3 4">
    <name type="scientific">Planktosalinus lacus</name>
    <dbReference type="NCBI Taxonomy" id="1526573"/>
    <lineage>
        <taxon>Bacteria</taxon>
        <taxon>Pseudomonadati</taxon>
        <taxon>Bacteroidota</taxon>
        <taxon>Flavobacteriia</taxon>
        <taxon>Flavobacteriales</taxon>
        <taxon>Flavobacteriaceae</taxon>
        <taxon>Planktosalinus</taxon>
    </lineage>
</organism>
<dbReference type="PANTHER" id="PTHR12526">
    <property type="entry name" value="GLYCOSYLTRANSFERASE"/>
    <property type="match status" value="1"/>
</dbReference>
<dbReference type="GO" id="GO:0016757">
    <property type="term" value="F:glycosyltransferase activity"/>
    <property type="evidence" value="ECO:0007669"/>
    <property type="project" value="InterPro"/>
</dbReference>
<keyword evidence="4" id="KW-1185">Reference proteome</keyword>
<dbReference type="EMBL" id="BMGK01000002">
    <property type="protein sequence ID" value="GGD85421.1"/>
    <property type="molecule type" value="Genomic_DNA"/>
</dbReference>
<evidence type="ECO:0000259" key="2">
    <source>
        <dbReference type="Pfam" id="PF13439"/>
    </source>
</evidence>
<dbReference type="Pfam" id="PF00534">
    <property type="entry name" value="Glycos_transf_1"/>
    <property type="match status" value="1"/>
</dbReference>
<dbReference type="Pfam" id="PF13439">
    <property type="entry name" value="Glyco_transf_4"/>
    <property type="match status" value="1"/>
</dbReference>
<sequence>MIKQPRFKIALVGDKLSGGGAERVQAQLSFYFESKNIEVHHIIVQDVVTYDYAGTLFNMGTLKDTKNGISNKWFRFKALKKYLTENQFDFIIDFRVKNNFFQEFYIANFLYQSPFVMTIRSFDTRFYFPKQLFLAKRIYQKAYGIVTVSQQLRDKIVADYGYKNVQAIYNPVNVEQIEAQSKAFVPFDFPYIFGIGRMHEIKQFDHLIHAFDRSSAKERGFKLVLMGDGELKSHLQDLVQRKNMEENVVFLDYQANPFPYFRGAHITALTSKNEGFPNVLIESLACETPVVAYDCESGPAEIIIQNENGILVENQNLDEMTQAIETMLTDEAFYKHCKSKTLESIKRFDFETIGAQWLDFLKIPVNK</sequence>
<reference evidence="3" key="2">
    <citation type="submission" date="2020-09" db="EMBL/GenBank/DDBJ databases">
        <authorList>
            <person name="Sun Q."/>
            <person name="Zhou Y."/>
        </authorList>
    </citation>
    <scope>NUCLEOTIDE SEQUENCE</scope>
    <source>
        <strain evidence="3">CGMCC 1.12924</strain>
    </source>
</reference>
<gene>
    <name evidence="3" type="ORF">GCM10011312_06830</name>
</gene>
<dbReference type="RefSeq" id="WP_188439492.1">
    <property type="nucleotide sequence ID" value="NZ_BMGK01000002.1"/>
</dbReference>
<feature type="domain" description="Glycosyltransferase subfamily 4-like N-terminal" evidence="2">
    <location>
        <begin position="19"/>
        <end position="175"/>
    </location>
</feature>
<evidence type="ECO:0000259" key="1">
    <source>
        <dbReference type="Pfam" id="PF00534"/>
    </source>
</evidence>
<keyword evidence="3" id="KW-0808">Transferase</keyword>
<feature type="domain" description="Glycosyl transferase family 1" evidence="1">
    <location>
        <begin position="187"/>
        <end position="340"/>
    </location>
</feature>
<evidence type="ECO:0000313" key="3">
    <source>
        <dbReference type="EMBL" id="GGD85421.1"/>
    </source>
</evidence>
<evidence type="ECO:0000313" key="4">
    <source>
        <dbReference type="Proteomes" id="UP000652231"/>
    </source>
</evidence>
<accession>A0A8J2V8T9</accession>
<proteinExistence type="predicted"/>
<dbReference type="InterPro" id="IPR001296">
    <property type="entry name" value="Glyco_trans_1"/>
</dbReference>
<comment type="caution">
    <text evidence="3">The sequence shown here is derived from an EMBL/GenBank/DDBJ whole genome shotgun (WGS) entry which is preliminary data.</text>
</comment>
<dbReference type="Gene3D" id="3.40.50.2000">
    <property type="entry name" value="Glycogen Phosphorylase B"/>
    <property type="match status" value="2"/>
</dbReference>
<reference evidence="3" key="1">
    <citation type="journal article" date="2014" name="Int. J. Syst. Evol. Microbiol.">
        <title>Complete genome sequence of Corynebacterium casei LMG S-19264T (=DSM 44701T), isolated from a smear-ripened cheese.</title>
        <authorList>
            <consortium name="US DOE Joint Genome Institute (JGI-PGF)"/>
            <person name="Walter F."/>
            <person name="Albersmeier A."/>
            <person name="Kalinowski J."/>
            <person name="Ruckert C."/>
        </authorList>
    </citation>
    <scope>NUCLEOTIDE SEQUENCE</scope>
    <source>
        <strain evidence="3">CGMCC 1.12924</strain>
    </source>
</reference>
<protein>
    <submittedName>
        <fullName evidence="3">Glycosyl transferase</fullName>
    </submittedName>
</protein>
<dbReference type="AlphaFoldDB" id="A0A8J2V8T9"/>
<dbReference type="InterPro" id="IPR028098">
    <property type="entry name" value="Glyco_trans_4-like_N"/>
</dbReference>
<dbReference type="SUPFAM" id="SSF53756">
    <property type="entry name" value="UDP-Glycosyltransferase/glycogen phosphorylase"/>
    <property type="match status" value="1"/>
</dbReference>